<gene>
    <name evidence="1" type="ORF">UFOPK1421_00767</name>
    <name evidence="2" type="ORF">UFOPK1820_00196</name>
    <name evidence="3" type="ORF">UFOPK1960_00563</name>
    <name evidence="4" type="ORF">UFOPK4275_00325</name>
    <name evidence="5" type="ORF">UFOPK4422_00368</name>
</gene>
<name>A0A6J7SZ04_9ZZZZ</name>
<dbReference type="PANTHER" id="PTHR40036:SF1">
    <property type="entry name" value="MACROCIN O-METHYLTRANSFERASE"/>
    <property type="match status" value="1"/>
</dbReference>
<dbReference type="Gene3D" id="3.40.50.150">
    <property type="entry name" value="Vaccinia Virus protein VP39"/>
    <property type="match status" value="1"/>
</dbReference>
<dbReference type="AlphaFoldDB" id="A0A6J7SZ04"/>
<dbReference type="InterPro" id="IPR029063">
    <property type="entry name" value="SAM-dependent_MTases_sf"/>
</dbReference>
<evidence type="ECO:0000313" key="1">
    <source>
        <dbReference type="EMBL" id="CAB4543138.1"/>
    </source>
</evidence>
<proteinExistence type="predicted"/>
<sequence>MALGEVTKKQLRPIRSFAELYHMGSIPFVAIFGLNKRYIHSDYKVTLWGRFRLVTRLWRNTRHIATGTSYKAQAAIAAKLLSIPKSTQGVVVECGCWVGGSTANLSLICKLVDRQLIVYDSYEGLPVAEKGDRHAKDEAAGMFCGALETVQANVRNYGDISRCEFRKGWFSATLPHHSEKIALICADVDWQASLHDVVVNLWPHLNPQGYFFIDEYMYLDYCGLFWSESFWKKYFDCGPPGLMGSGVGVGVGQYYLGPFDWKVDPTSIAYTRKDFSGHWNYDPQT</sequence>
<reference evidence="4" key="1">
    <citation type="submission" date="2020-05" db="EMBL/GenBank/DDBJ databases">
        <authorList>
            <person name="Chiriac C."/>
            <person name="Salcher M."/>
            <person name="Ghai R."/>
            <person name="Kavagutti S V."/>
        </authorList>
    </citation>
    <scope>NUCLEOTIDE SEQUENCE</scope>
</reference>
<dbReference type="PANTHER" id="PTHR40036">
    <property type="entry name" value="MACROCIN O-METHYLTRANSFERASE"/>
    <property type="match status" value="1"/>
</dbReference>
<protein>
    <submittedName>
        <fullName evidence="4">Unannotated protein</fullName>
    </submittedName>
</protein>
<organism evidence="4">
    <name type="scientific">freshwater metagenome</name>
    <dbReference type="NCBI Taxonomy" id="449393"/>
    <lineage>
        <taxon>unclassified sequences</taxon>
        <taxon>metagenomes</taxon>
        <taxon>ecological metagenomes</taxon>
    </lineage>
</organism>
<evidence type="ECO:0000313" key="5">
    <source>
        <dbReference type="EMBL" id="CAB5114553.1"/>
    </source>
</evidence>
<dbReference type="Pfam" id="PF05711">
    <property type="entry name" value="TylF"/>
    <property type="match status" value="1"/>
</dbReference>
<dbReference type="InterPro" id="IPR008884">
    <property type="entry name" value="TylF_MeTrfase"/>
</dbReference>
<dbReference type="SUPFAM" id="SSF53335">
    <property type="entry name" value="S-adenosyl-L-methionine-dependent methyltransferases"/>
    <property type="match status" value="1"/>
</dbReference>
<evidence type="ECO:0000313" key="2">
    <source>
        <dbReference type="EMBL" id="CAB4591848.1"/>
    </source>
</evidence>
<evidence type="ECO:0000313" key="4">
    <source>
        <dbReference type="EMBL" id="CAB5046196.1"/>
    </source>
</evidence>
<dbReference type="EMBL" id="CAFBQJ010000038">
    <property type="protein sequence ID" value="CAB5046196.1"/>
    <property type="molecule type" value="Genomic_DNA"/>
</dbReference>
<dbReference type="EMBL" id="CAEZVL010000065">
    <property type="protein sequence ID" value="CAB4629126.1"/>
    <property type="molecule type" value="Genomic_DNA"/>
</dbReference>
<dbReference type="EMBL" id="CAEZUK010000018">
    <property type="protein sequence ID" value="CAB4591848.1"/>
    <property type="molecule type" value="Genomic_DNA"/>
</dbReference>
<dbReference type="EMBL" id="CAFBRX010000023">
    <property type="protein sequence ID" value="CAB5114553.1"/>
    <property type="molecule type" value="Genomic_DNA"/>
</dbReference>
<accession>A0A6J7SZ04</accession>
<evidence type="ECO:0000313" key="3">
    <source>
        <dbReference type="EMBL" id="CAB4629126.1"/>
    </source>
</evidence>
<dbReference type="EMBL" id="CAEZSL010000070">
    <property type="protein sequence ID" value="CAB4543138.1"/>
    <property type="molecule type" value="Genomic_DNA"/>
</dbReference>